<dbReference type="PANTHER" id="PTHR12150:SF13">
    <property type="entry name" value="METHYLTRANSFERASE C9ORF114-RELATED"/>
    <property type="match status" value="1"/>
</dbReference>
<dbReference type="SUPFAM" id="SSF75217">
    <property type="entry name" value="alpha/beta knot"/>
    <property type="match status" value="1"/>
</dbReference>
<dbReference type="GO" id="GO:0032259">
    <property type="term" value="P:methylation"/>
    <property type="evidence" value="ECO:0007669"/>
    <property type="project" value="UniProtKB-KW"/>
</dbReference>
<dbReference type="InterPro" id="IPR029028">
    <property type="entry name" value="Alpha/beta_knot_MTases"/>
</dbReference>
<dbReference type="EMBL" id="IACT01008058">
    <property type="protein sequence ID" value="LAC27170.1"/>
    <property type="molecule type" value="mRNA"/>
</dbReference>
<dbReference type="AlphaFoldDB" id="A0A6A7G8R0"/>
<dbReference type="Pfam" id="PF02598">
    <property type="entry name" value="Methyltrn_RNA_3"/>
    <property type="match status" value="1"/>
</dbReference>
<dbReference type="SUPFAM" id="SSF50249">
    <property type="entry name" value="Nucleic acid-binding proteins"/>
    <property type="match status" value="1"/>
</dbReference>
<dbReference type="CDD" id="cd18086">
    <property type="entry name" value="HsC9orf114-like"/>
    <property type="match status" value="1"/>
</dbReference>
<keyword evidence="3" id="KW-0808">Transferase</keyword>
<organism evidence="3">
    <name type="scientific">Hirondellea gigas</name>
    <dbReference type="NCBI Taxonomy" id="1518452"/>
    <lineage>
        <taxon>Eukaryota</taxon>
        <taxon>Metazoa</taxon>
        <taxon>Ecdysozoa</taxon>
        <taxon>Arthropoda</taxon>
        <taxon>Crustacea</taxon>
        <taxon>Multicrustacea</taxon>
        <taxon>Malacostraca</taxon>
        <taxon>Eumalacostraca</taxon>
        <taxon>Peracarida</taxon>
        <taxon>Amphipoda</taxon>
        <taxon>Amphilochidea</taxon>
        <taxon>Lysianassida</taxon>
        <taxon>Lysianassidira</taxon>
        <taxon>Lysianassoidea</taxon>
        <taxon>Lysianassidae</taxon>
        <taxon>Hirondellea</taxon>
    </lineage>
</organism>
<dbReference type="InterPro" id="IPR029026">
    <property type="entry name" value="tRNA_m1G_MTases_N"/>
</dbReference>
<dbReference type="InterPro" id="IPR012340">
    <property type="entry name" value="NA-bd_OB-fold"/>
</dbReference>
<dbReference type="Gene3D" id="3.40.1280.10">
    <property type="match status" value="1"/>
</dbReference>
<dbReference type="GO" id="GO:0008168">
    <property type="term" value="F:methyltransferase activity"/>
    <property type="evidence" value="ECO:0007669"/>
    <property type="project" value="UniProtKB-KW"/>
</dbReference>
<evidence type="ECO:0000313" key="3">
    <source>
        <dbReference type="EMBL" id="LAC27170.1"/>
    </source>
</evidence>
<accession>A0A6A7G8R0</accession>
<evidence type="ECO:0000256" key="1">
    <source>
        <dbReference type="ARBA" id="ARBA00009841"/>
    </source>
</evidence>
<dbReference type="InterPro" id="IPR003750">
    <property type="entry name" value="Put_MeTrfase-C9orf114-like"/>
</dbReference>
<feature type="region of interest" description="Disordered" evidence="2">
    <location>
        <begin position="1"/>
        <end position="43"/>
    </location>
</feature>
<proteinExistence type="evidence at transcript level"/>
<keyword evidence="3" id="KW-0489">Methyltransferase</keyword>
<sequence length="350" mass="39406">MSDSKKRKRNCPKFEQKNGQKKKSKKSSARKDQTPTVDNYDSKSEGRTFTVTVALPGCIIANAQSPELKTYLAGQIARALTVFNVDEVVVFSENGEPFNNIFNGARRTDPNVFLCRILQYLETPQYLRRALFKIHPDLRYAGLLNPLDAPHHLSKNSDSIYREGVVLKTNLESEGSYVNVGLPKKCFVEQKLDSDTRVTIKLDKTSSQVKGRVVKHSHPRKKRGLYWGYTTRLASGIEGVFTGCPFKHGYDLSIGTSERGENVQSTEFKLPKFRHLVVFVGGPAGLENCIVRDKEKLKDPSALFDRFINVCENQGSGTIRTEEALLVILSVLHPLVRRNAIHFRNNGFCD</sequence>
<comment type="similarity">
    <text evidence="1">Belongs to the class IV-like SAM-binding methyltransferase superfamily.</text>
</comment>
<feature type="compositionally biased region" description="Basic residues" evidence="2">
    <location>
        <begin position="19"/>
        <end position="28"/>
    </location>
</feature>
<dbReference type="PANTHER" id="PTHR12150">
    <property type="entry name" value="CLASS IV SAM-BINDING METHYLTRANSFERASE-RELATED"/>
    <property type="match status" value="1"/>
</dbReference>
<reference evidence="3" key="1">
    <citation type="submission" date="2017-11" db="EMBL/GenBank/DDBJ databases">
        <title>The sensing device of the deep-sea amphipod.</title>
        <authorList>
            <person name="Kobayashi H."/>
            <person name="Nagahama T."/>
            <person name="Arai W."/>
            <person name="Sasagawa Y."/>
            <person name="Umeda M."/>
            <person name="Hayashi T."/>
            <person name="Nikaido I."/>
            <person name="Watanabe H."/>
            <person name="Oguri K."/>
            <person name="Kitazato H."/>
            <person name="Fujioka K."/>
            <person name="Kido Y."/>
            <person name="Takami H."/>
        </authorList>
    </citation>
    <scope>NUCLEOTIDE SEQUENCE</scope>
    <source>
        <tissue evidence="3">Whole body</tissue>
    </source>
</reference>
<protein>
    <submittedName>
        <fullName evidence="3">Methyltransferase C9orf114</fullName>
    </submittedName>
</protein>
<evidence type="ECO:0000256" key="2">
    <source>
        <dbReference type="SAM" id="MobiDB-lite"/>
    </source>
</evidence>
<name>A0A6A7G8R0_9CRUS</name>
<feature type="compositionally biased region" description="Basic residues" evidence="2">
    <location>
        <begin position="1"/>
        <end position="11"/>
    </location>
</feature>
<dbReference type="Gene3D" id="2.40.50.140">
    <property type="entry name" value="Nucleic acid-binding proteins"/>
    <property type="match status" value="1"/>
</dbReference>